<dbReference type="Proteomes" id="UP000182944">
    <property type="component" value="Unassembled WGS sequence"/>
</dbReference>
<evidence type="ECO:0000313" key="2">
    <source>
        <dbReference type="Proteomes" id="UP000182944"/>
    </source>
</evidence>
<evidence type="ECO:0000313" key="1">
    <source>
        <dbReference type="EMBL" id="SDX55831.1"/>
    </source>
</evidence>
<evidence type="ECO:0008006" key="3">
    <source>
        <dbReference type="Google" id="ProtNLM"/>
    </source>
</evidence>
<reference evidence="2" key="1">
    <citation type="submission" date="2016-10" db="EMBL/GenBank/DDBJ databases">
        <authorList>
            <person name="Varghese N."/>
            <person name="Submissions S."/>
        </authorList>
    </citation>
    <scope>NUCLEOTIDE SEQUENCE [LARGE SCALE GENOMIC DNA]</scope>
    <source>
        <strain evidence="2">DSM 29303</strain>
    </source>
</reference>
<dbReference type="AlphaFoldDB" id="A0A1H3CNU8"/>
<dbReference type="OrthoDB" id="3176965at2"/>
<sequence length="443" mass="49637">MTYKINLTPRAEREAMIAKRREASDEFGETIFDFRSDKFTPKVISLPIDVPVYRMENCRTFSAQQTEIAREGLAKDFFEKGQELTTAQQAQHEILARLAKQGTDSVTPIISVLEKDGQRETILITSTGVVVNGNRRLAAMRELMKRKDGSLDDRFTNIKCAVLPPDVTRDEIDDIEADLQARPQTKLDYDWIGDARLIRRQVGKNRSTKEVADRLRRSKTDIENVLQALDEADLYLSEWVKKPGEYDLLQDGQQIFGDLPKAIAKKDANLQNASRAIAWCLYENRDRISGRVYRFNAAFGKLAPQVLEIMEDQLELPAADDDDQVDDDDFAIDIDNDGDSKDYTPIIQVLRDEDTRDEAITTLIEACETAIELDKGQKNEEAALKALAQVNSKITGIDISSAGTPTLPAILKQIGSIRKGLDKIEAAIQARQDGVAADDDGEE</sequence>
<gene>
    <name evidence="1" type="ORF">SAMN05444276_10942</name>
</gene>
<accession>A0A1H3CNU8</accession>
<dbReference type="STRING" id="1545044.SAMN05444276_10942"/>
<organism evidence="1 2">
    <name type="scientific">Paracoccus sanguinis</name>
    <dbReference type="NCBI Taxonomy" id="1545044"/>
    <lineage>
        <taxon>Bacteria</taxon>
        <taxon>Pseudomonadati</taxon>
        <taxon>Pseudomonadota</taxon>
        <taxon>Alphaproteobacteria</taxon>
        <taxon>Rhodobacterales</taxon>
        <taxon>Paracoccaceae</taxon>
        <taxon>Paracoccus</taxon>
    </lineage>
</organism>
<keyword evidence="2" id="KW-1185">Reference proteome</keyword>
<dbReference type="RefSeq" id="WP_139306053.1">
    <property type="nucleotide sequence ID" value="NZ_FNNA01000009.1"/>
</dbReference>
<dbReference type="EMBL" id="FNNA01000009">
    <property type="protein sequence ID" value="SDX55831.1"/>
    <property type="molecule type" value="Genomic_DNA"/>
</dbReference>
<proteinExistence type="predicted"/>
<name>A0A1H3CNU8_9RHOB</name>
<protein>
    <recommendedName>
        <fullName evidence="3">ParB/Sulfiredoxin domain-containing protein</fullName>
    </recommendedName>
</protein>